<dbReference type="Gene3D" id="1.10.260.40">
    <property type="entry name" value="lambda repressor-like DNA-binding domains"/>
    <property type="match status" value="1"/>
</dbReference>
<dbReference type="SUPFAM" id="SSF47413">
    <property type="entry name" value="lambda repressor-like DNA-binding domains"/>
    <property type="match status" value="1"/>
</dbReference>
<name>A0A0R1VZC8_9LACO</name>
<accession>A0A0R1VZC8</accession>
<organism evidence="2 3">
    <name type="scientific">Lactobacillus kitasatonis DSM 16761 = JCM 1039</name>
    <dbReference type="NCBI Taxonomy" id="1423767"/>
    <lineage>
        <taxon>Bacteria</taxon>
        <taxon>Bacillati</taxon>
        <taxon>Bacillota</taxon>
        <taxon>Bacilli</taxon>
        <taxon>Lactobacillales</taxon>
        <taxon>Lactobacillaceae</taxon>
        <taxon>Lactobacillus</taxon>
    </lineage>
</organism>
<evidence type="ECO:0000259" key="1">
    <source>
        <dbReference type="PROSITE" id="PS50943"/>
    </source>
</evidence>
<dbReference type="InterPro" id="IPR001387">
    <property type="entry name" value="Cro/C1-type_HTH"/>
</dbReference>
<dbReference type="EMBL" id="AZFU01000001">
    <property type="protein sequence ID" value="KRM07276.1"/>
    <property type="molecule type" value="Genomic_DNA"/>
</dbReference>
<reference evidence="2 3" key="1">
    <citation type="journal article" date="2015" name="Genome Announc.">
        <title>Expanding the biotechnology potential of lactobacilli through comparative genomics of 213 strains and associated genera.</title>
        <authorList>
            <person name="Sun Z."/>
            <person name="Harris H.M."/>
            <person name="McCann A."/>
            <person name="Guo C."/>
            <person name="Argimon S."/>
            <person name="Zhang W."/>
            <person name="Yang X."/>
            <person name="Jeffery I.B."/>
            <person name="Cooney J.C."/>
            <person name="Kagawa T.F."/>
            <person name="Liu W."/>
            <person name="Song Y."/>
            <person name="Salvetti E."/>
            <person name="Wrobel A."/>
            <person name="Rasinkangas P."/>
            <person name="Parkhill J."/>
            <person name="Rea M.C."/>
            <person name="O'Sullivan O."/>
            <person name="Ritari J."/>
            <person name="Douillard F.P."/>
            <person name="Paul Ross R."/>
            <person name="Yang R."/>
            <person name="Briner A.E."/>
            <person name="Felis G.E."/>
            <person name="de Vos W.M."/>
            <person name="Barrangou R."/>
            <person name="Klaenhammer T.R."/>
            <person name="Caufield P.W."/>
            <person name="Cui Y."/>
            <person name="Zhang H."/>
            <person name="O'Toole P.W."/>
        </authorList>
    </citation>
    <scope>NUCLEOTIDE SEQUENCE [LARGE SCALE GENOMIC DNA]</scope>
    <source>
        <strain evidence="2 3">DSM 16761</strain>
    </source>
</reference>
<dbReference type="RefSeq" id="WP_025014220.1">
    <property type="nucleotide sequence ID" value="NZ_AZFU01000001.1"/>
</dbReference>
<gene>
    <name evidence="2" type="ORF">FC59_GL000705</name>
</gene>
<dbReference type="Pfam" id="PF01381">
    <property type="entry name" value="HTH_3"/>
    <property type="match status" value="1"/>
</dbReference>
<dbReference type="AlphaFoldDB" id="A0A0R1VZC8"/>
<dbReference type="SMART" id="SM00530">
    <property type="entry name" value="HTH_XRE"/>
    <property type="match status" value="1"/>
</dbReference>
<dbReference type="PANTHER" id="PTHR37038:SF12">
    <property type="entry name" value="TRANSCRIPTIONAL REGULATOR"/>
    <property type="match status" value="1"/>
</dbReference>
<dbReference type="PANTHER" id="PTHR37038">
    <property type="entry name" value="TRANSCRIPTIONAL REGULATOR-RELATED"/>
    <property type="match status" value="1"/>
</dbReference>
<comment type="caution">
    <text evidence="2">The sequence shown here is derived from an EMBL/GenBank/DDBJ whole genome shotgun (WGS) entry which is preliminary data.</text>
</comment>
<dbReference type="InterPro" id="IPR053163">
    <property type="entry name" value="HTH-type_regulator_Rgg"/>
</dbReference>
<dbReference type="Proteomes" id="UP000051307">
    <property type="component" value="Unassembled WGS sequence"/>
</dbReference>
<dbReference type="CDD" id="cd00093">
    <property type="entry name" value="HTH_XRE"/>
    <property type="match status" value="1"/>
</dbReference>
<dbReference type="OrthoDB" id="2327234at2"/>
<dbReference type="GO" id="GO:0003677">
    <property type="term" value="F:DNA binding"/>
    <property type="evidence" value="ECO:0007669"/>
    <property type="project" value="InterPro"/>
</dbReference>
<dbReference type="PATRIC" id="fig|1423767.3.peg.730"/>
<evidence type="ECO:0000313" key="3">
    <source>
        <dbReference type="Proteomes" id="UP000051307"/>
    </source>
</evidence>
<feature type="domain" description="HTH cro/C1-type" evidence="1">
    <location>
        <begin position="10"/>
        <end position="64"/>
    </location>
</feature>
<dbReference type="InterPro" id="IPR010982">
    <property type="entry name" value="Lambda_DNA-bd_dom_sf"/>
</dbReference>
<dbReference type="PROSITE" id="PS50943">
    <property type="entry name" value="HTH_CROC1"/>
    <property type="match status" value="1"/>
</dbReference>
<dbReference type="eggNOG" id="ENOG50309Q1">
    <property type="taxonomic scope" value="Bacteria"/>
</dbReference>
<proteinExistence type="predicted"/>
<sequence length="292" mass="34304">MKNEIYGIKFRKLRKQQHLSLKKVAEGITSRQTLGNWELGKGEMDFTKVLLLLRKIHVQPIDFLENSVSEYLRQITSEISGMYVNDQTDSLHQYAQYALNVSHDNVKDKIVFFRACVACNYLLDSTGNDLMNKSDKLRLNSYFNKIQNEDENWHYEDVYFFGNTQSVLKARKIYELAYSLSYYAKEHSTQNKEWTTAVLNTLINALFVLIKKDIGLAQKLDSILSENLKQISDGYSFEKIRFNFMHSLIEYIFTKDNAEILRQFDFLQFENLADLESGFRTAYKQVERIYFG</sequence>
<evidence type="ECO:0000313" key="2">
    <source>
        <dbReference type="EMBL" id="KRM07276.1"/>
    </source>
</evidence>
<protein>
    <submittedName>
        <fullName evidence="2">Transcriptional regulator</fullName>
    </submittedName>
</protein>